<dbReference type="eggNOG" id="COG4666">
    <property type="taxonomic scope" value="Bacteria"/>
</dbReference>
<feature type="transmembrane region" description="Helical" evidence="1">
    <location>
        <begin position="32"/>
        <end position="52"/>
    </location>
</feature>
<feature type="transmembrane region" description="Helical" evidence="1">
    <location>
        <begin position="320"/>
        <end position="337"/>
    </location>
</feature>
<keyword evidence="1" id="KW-0472">Membrane</keyword>
<feature type="transmembrane region" description="Helical" evidence="1">
    <location>
        <begin position="501"/>
        <end position="523"/>
    </location>
</feature>
<keyword evidence="1" id="KW-0812">Transmembrane</keyword>
<feature type="transmembrane region" description="Helical" evidence="1">
    <location>
        <begin position="556"/>
        <end position="581"/>
    </location>
</feature>
<feature type="transmembrane region" description="Helical" evidence="1">
    <location>
        <begin position="470"/>
        <end position="489"/>
    </location>
</feature>
<dbReference type="PANTHER" id="PTHR43849:SF2">
    <property type="entry name" value="BLL3936 PROTEIN"/>
    <property type="match status" value="1"/>
</dbReference>
<dbReference type="InterPro" id="IPR011853">
    <property type="entry name" value="TRAP_DctM-Dct_fused"/>
</dbReference>
<dbReference type="NCBIfam" id="TIGR02123">
    <property type="entry name" value="TRAP_fused"/>
    <property type="match status" value="1"/>
</dbReference>
<reference evidence="3 4" key="1">
    <citation type="submission" date="2013-08" db="EMBL/GenBank/DDBJ databases">
        <authorList>
            <person name="Huang J."/>
            <person name="Wang G."/>
        </authorList>
    </citation>
    <scope>NUCLEOTIDE SEQUENCE [LARGE SCALE GENOMIC DNA]</scope>
    <source>
        <strain evidence="3 4">JSM 076056</strain>
    </source>
</reference>
<dbReference type="OrthoDB" id="9759894at2"/>
<evidence type="ECO:0000256" key="1">
    <source>
        <dbReference type="SAM" id="Phobius"/>
    </source>
</evidence>
<feature type="transmembrane region" description="Helical" evidence="1">
    <location>
        <begin position="122"/>
        <end position="138"/>
    </location>
</feature>
<feature type="transmembrane region" description="Helical" evidence="1">
    <location>
        <begin position="593"/>
        <end position="610"/>
    </location>
</feature>
<sequence>MSKRNESLSQEEQQALMQKYDPESSVRQLKGIVAKIVFFGLLAFSIYQLYVLTIHPLPAQIHRTIHLGFGLSLIFLLYPATKRKQAKGQLGWLDYILSALSVGVGLYWPLKYDEIVMQAGEITQLDFIFGALAIVLVLEATRRAVGIPITVIALVFLAYAYWGRQMPGFLIHRGVDLDTIVKSMFFTTEGILGTPLAVSSTYIFLFLLFGAFLVKTGVGQYFNDLAVALAGKRTGGPAKVAIFSSALQGTISGSSVANVVTSGSFTIPMMKRLGYRKEFAGAVEAAASTGGQLMPPIMGAAAFLMIEFIGIDYWTIAKAALIPAILYFAGVWIMTHFEAKRVGLSGLKDEDMPDRKEVFKKLYLLLPIVAIVVYLASGLSITRAALYGILTTMLVGLFREEKYRSIYPIVFVAGVIAWMTYMTAFAGAGLSFIVLLESFVPAALLTILVSYFFDGNFVDTVDALTSGARTALAVVAATAAAGIIVGVVTKTGLGLKLANSLVDLAGGNVLLTLFFTMLAAIVLGMGSPTTANYVITSTIAAPAIIALGVSELPAHLFVFYFGIIADITPPVALAAFAAAGVSGGEPIRTGLNAAKLAIAAFIIPYMFVLSPELLMIDTNAWGIIWVTFTAVTGMLAIGAGMIGYWYRKVFLIERIVSVAGGLLLIYPGRLSDTLGIATFAVILGLQLLVKRDLIGQPVGVKQNA</sequence>
<feature type="transmembrane region" description="Helical" evidence="1">
    <location>
        <begin position="622"/>
        <end position="642"/>
    </location>
</feature>
<feature type="transmembrane region" description="Helical" evidence="1">
    <location>
        <begin position="673"/>
        <end position="689"/>
    </location>
</feature>
<proteinExistence type="predicted"/>
<accession>A0A0A5GL58</accession>
<dbReference type="Proteomes" id="UP000030528">
    <property type="component" value="Unassembled WGS sequence"/>
</dbReference>
<dbReference type="AlphaFoldDB" id="A0A0A5GL58"/>
<feature type="domain" description="TRAP C4-dicarboxylate transport system permease DctM subunit" evidence="2">
    <location>
        <begin position="132"/>
        <end position="449"/>
    </location>
</feature>
<keyword evidence="1" id="KW-1133">Transmembrane helix</keyword>
<evidence type="ECO:0000313" key="3">
    <source>
        <dbReference type="EMBL" id="KGX92734.1"/>
    </source>
</evidence>
<feature type="transmembrane region" description="Helical" evidence="1">
    <location>
        <begin position="358"/>
        <end position="375"/>
    </location>
</feature>
<feature type="transmembrane region" description="Helical" evidence="1">
    <location>
        <begin position="439"/>
        <end position="458"/>
    </location>
</feature>
<dbReference type="InterPro" id="IPR010656">
    <property type="entry name" value="DctM"/>
</dbReference>
<feature type="transmembrane region" description="Helical" evidence="1">
    <location>
        <begin position="530"/>
        <end position="550"/>
    </location>
</feature>
<feature type="transmembrane region" description="Helical" evidence="1">
    <location>
        <begin position="92"/>
        <end position="110"/>
    </location>
</feature>
<protein>
    <submittedName>
        <fullName evidence="3">C4-dicarboxylate ABC transporter</fullName>
    </submittedName>
</protein>
<evidence type="ECO:0000313" key="4">
    <source>
        <dbReference type="Proteomes" id="UP000030528"/>
    </source>
</evidence>
<dbReference type="Pfam" id="PF06808">
    <property type="entry name" value="DctM"/>
    <property type="match status" value="1"/>
</dbReference>
<evidence type="ECO:0000259" key="2">
    <source>
        <dbReference type="Pfam" id="PF06808"/>
    </source>
</evidence>
<feature type="transmembrane region" description="Helical" evidence="1">
    <location>
        <begin position="145"/>
        <end position="162"/>
    </location>
</feature>
<dbReference type="EMBL" id="AVPE01000005">
    <property type="protein sequence ID" value="KGX92734.1"/>
    <property type="molecule type" value="Genomic_DNA"/>
</dbReference>
<comment type="caution">
    <text evidence="3">The sequence shown here is derived from an EMBL/GenBank/DDBJ whole genome shotgun (WGS) entry which is preliminary data.</text>
</comment>
<dbReference type="PANTHER" id="PTHR43849">
    <property type="entry name" value="BLL3936 PROTEIN"/>
    <property type="match status" value="1"/>
</dbReference>
<dbReference type="STRING" id="1385510.GCA_000425205_01738"/>
<feature type="transmembrane region" description="Helical" evidence="1">
    <location>
        <begin position="410"/>
        <end position="433"/>
    </location>
</feature>
<feature type="transmembrane region" description="Helical" evidence="1">
    <location>
        <begin position="64"/>
        <end position="80"/>
    </location>
</feature>
<feature type="transmembrane region" description="Helical" evidence="1">
    <location>
        <begin position="191"/>
        <end position="214"/>
    </location>
</feature>
<name>A0A0A5GL58_9BACI</name>
<keyword evidence="4" id="KW-1185">Reference proteome</keyword>
<organism evidence="3 4">
    <name type="scientific">Pontibacillus halophilus JSM 076056 = DSM 19796</name>
    <dbReference type="NCBI Taxonomy" id="1385510"/>
    <lineage>
        <taxon>Bacteria</taxon>
        <taxon>Bacillati</taxon>
        <taxon>Bacillota</taxon>
        <taxon>Bacilli</taxon>
        <taxon>Bacillales</taxon>
        <taxon>Bacillaceae</taxon>
        <taxon>Pontibacillus</taxon>
    </lineage>
</organism>
<gene>
    <name evidence="3" type="ORF">N781_15605</name>
</gene>